<dbReference type="InterPro" id="IPR012674">
    <property type="entry name" value="Calycin"/>
</dbReference>
<evidence type="ECO:0000256" key="6">
    <source>
        <dbReference type="SAM" id="SignalP"/>
    </source>
</evidence>
<evidence type="ECO:0000256" key="5">
    <source>
        <dbReference type="RuleBase" id="RU003695"/>
    </source>
</evidence>
<name>K4GBC0_CALMI</name>
<evidence type="ECO:0000256" key="4">
    <source>
        <dbReference type="ARBA" id="ARBA00023157"/>
    </source>
</evidence>
<sequence>MAGAHVIYFIVLCFLVISSGQRRRNVRKQASPIDGVQIQENFNIDQFSGKWYLIGVASHCTYLRSSSYSVEAVAMQVSNEKETVRTNTLHKMEGICWDIKQEYKKTRTIGKFYRKKRGVTTYMAVGETDYSKYAIIAVQQTPKQKLTLKLYGRSTELDENIQMKFRQHVIQHKIPEIFIYEFPSYGHCQSADEFHRLDDS</sequence>
<dbReference type="GO" id="GO:0072562">
    <property type="term" value="C:blood microparticle"/>
    <property type="evidence" value="ECO:0007669"/>
    <property type="project" value="TreeGrafter"/>
</dbReference>
<dbReference type="PANTHER" id="PTHR47304">
    <property type="entry name" value="COMPLEMENT COMPONENT C8 GAMMA CHAIN"/>
    <property type="match status" value="1"/>
</dbReference>
<dbReference type="PROSITE" id="PS00213">
    <property type="entry name" value="LIPOCALIN"/>
    <property type="match status" value="1"/>
</dbReference>
<dbReference type="SUPFAM" id="SSF50814">
    <property type="entry name" value="Lipocalins"/>
    <property type="match status" value="1"/>
</dbReference>
<dbReference type="OrthoDB" id="9941609at2759"/>
<evidence type="ECO:0000256" key="3">
    <source>
        <dbReference type="ARBA" id="ARBA00022729"/>
    </source>
</evidence>
<dbReference type="PRINTS" id="PR00179">
    <property type="entry name" value="LIPOCALIN"/>
</dbReference>
<dbReference type="InterPro" id="IPR043245">
    <property type="entry name" value="C8G"/>
</dbReference>
<keyword evidence="4" id="KW-1015">Disulfide bond</keyword>
<dbReference type="KEGG" id="cmk:121849582"/>
<protein>
    <submittedName>
        <fullName evidence="8">C8g1 protein</fullName>
    </submittedName>
</protein>
<dbReference type="InterPro" id="IPR002968">
    <property type="entry name" value="A1-microglobln"/>
</dbReference>
<dbReference type="InterPro" id="IPR022272">
    <property type="entry name" value="Lipocalin_CS"/>
</dbReference>
<dbReference type="CDD" id="cd19417">
    <property type="entry name" value="lipocalin_C8gamma"/>
    <property type="match status" value="1"/>
</dbReference>
<organism evidence="8">
    <name type="scientific">Callorhinchus milii</name>
    <name type="common">Ghost shark</name>
    <dbReference type="NCBI Taxonomy" id="7868"/>
    <lineage>
        <taxon>Eukaryota</taxon>
        <taxon>Metazoa</taxon>
        <taxon>Chordata</taxon>
        <taxon>Craniata</taxon>
        <taxon>Vertebrata</taxon>
        <taxon>Chondrichthyes</taxon>
        <taxon>Holocephali</taxon>
        <taxon>Chimaeriformes</taxon>
        <taxon>Callorhinchidae</taxon>
        <taxon>Callorhinchus</taxon>
    </lineage>
</organism>
<dbReference type="GO" id="GO:0001848">
    <property type="term" value="F:complement binding"/>
    <property type="evidence" value="ECO:0007669"/>
    <property type="project" value="TreeGrafter"/>
</dbReference>
<dbReference type="RefSeq" id="XP_042193595.1">
    <property type="nucleotide sequence ID" value="XM_042337661.1"/>
</dbReference>
<dbReference type="GO" id="GO:0006956">
    <property type="term" value="P:complement activation"/>
    <property type="evidence" value="ECO:0007669"/>
    <property type="project" value="InterPro"/>
</dbReference>
<keyword evidence="2" id="KW-0964">Secreted</keyword>
<dbReference type="GeneID" id="121849582"/>
<dbReference type="Gene3D" id="2.40.128.20">
    <property type="match status" value="1"/>
</dbReference>
<dbReference type="EMBL" id="JX211582">
    <property type="protein sequence ID" value="AFM89896.1"/>
    <property type="molecule type" value="mRNA"/>
</dbReference>
<proteinExistence type="evidence at transcript level"/>
<feature type="chain" id="PRO_5003876896" evidence="6">
    <location>
        <begin position="21"/>
        <end position="200"/>
    </location>
</feature>
<dbReference type="PRINTS" id="PR01215">
    <property type="entry name" value="A1MCGLOBULIN"/>
</dbReference>
<keyword evidence="3 6" id="KW-0732">Signal</keyword>
<evidence type="ECO:0000313" key="8">
    <source>
        <dbReference type="EMBL" id="AFM89896.1"/>
    </source>
</evidence>
<dbReference type="InterPro" id="IPR000566">
    <property type="entry name" value="Lipocln_cytosolic_FA-bd_dom"/>
</dbReference>
<feature type="signal peptide" evidence="6">
    <location>
        <begin position="1"/>
        <end position="20"/>
    </location>
</feature>
<evidence type="ECO:0000259" key="7">
    <source>
        <dbReference type="Pfam" id="PF00061"/>
    </source>
</evidence>
<feature type="domain" description="Lipocalin/cytosolic fatty-acid binding" evidence="7">
    <location>
        <begin position="48"/>
        <end position="180"/>
    </location>
</feature>
<dbReference type="GO" id="GO:0070062">
    <property type="term" value="C:extracellular exosome"/>
    <property type="evidence" value="ECO:0007669"/>
    <property type="project" value="TreeGrafter"/>
</dbReference>
<comment type="subcellular location">
    <subcellularLocation>
        <location evidence="1">Secreted</location>
    </subcellularLocation>
</comment>
<evidence type="ECO:0000256" key="2">
    <source>
        <dbReference type="ARBA" id="ARBA00022525"/>
    </source>
</evidence>
<reference evidence="8" key="1">
    <citation type="journal article" date="2012" name="PLoS ONE">
        <title>Sequencing and Analysis of Full-Length cDNAs, 5'-ESTs and 3'-ESTs from a Cartilaginous Fish, the Elephant Shark (Callorhinchus milii).</title>
        <authorList>
            <person name="Tan Y.Y."/>
            <person name="Kodzius R."/>
            <person name="Tay B.H."/>
            <person name="Tay A."/>
            <person name="Brenner S."/>
            <person name="Venkatesh B."/>
        </authorList>
    </citation>
    <scope>NUCLEOTIDE SEQUENCE</scope>
    <source>
        <tissue evidence="8">Liver</tissue>
    </source>
</reference>
<evidence type="ECO:0000256" key="1">
    <source>
        <dbReference type="ARBA" id="ARBA00004613"/>
    </source>
</evidence>
<dbReference type="AlphaFoldDB" id="K4GBC0"/>
<dbReference type="Pfam" id="PF00061">
    <property type="entry name" value="Lipocalin"/>
    <property type="match status" value="1"/>
</dbReference>
<accession>K4GBC0</accession>
<dbReference type="PANTHER" id="PTHR47304:SF1">
    <property type="entry name" value="COMPLEMENT COMPONENT C8 GAMMA CHAIN"/>
    <property type="match status" value="1"/>
</dbReference>
<dbReference type="GO" id="GO:0005579">
    <property type="term" value="C:membrane attack complex"/>
    <property type="evidence" value="ECO:0007669"/>
    <property type="project" value="InterPro"/>
</dbReference>
<comment type="similarity">
    <text evidence="5">Belongs to the calycin superfamily. Lipocalin family.</text>
</comment>